<dbReference type="SUPFAM" id="SSF53613">
    <property type="entry name" value="Ribokinase-like"/>
    <property type="match status" value="1"/>
</dbReference>
<dbReference type="InterPro" id="IPR002173">
    <property type="entry name" value="Carboh/pur_kinase_PfkB_CS"/>
</dbReference>
<dbReference type="Proteomes" id="UP001369082">
    <property type="component" value="Unassembled WGS sequence"/>
</dbReference>
<keyword evidence="6" id="KW-1185">Reference proteome</keyword>
<keyword evidence="2" id="KW-0808">Transferase</keyword>
<feature type="domain" description="Carbohydrate kinase PfkB" evidence="4">
    <location>
        <begin position="5"/>
        <end position="302"/>
    </location>
</feature>
<evidence type="ECO:0000259" key="4">
    <source>
        <dbReference type="Pfam" id="PF00294"/>
    </source>
</evidence>
<evidence type="ECO:0000313" key="5">
    <source>
        <dbReference type="EMBL" id="MEL0629618.1"/>
    </source>
</evidence>
<dbReference type="PANTHER" id="PTHR43085:SF15">
    <property type="entry name" value="2-DEHYDRO-3-DEOXYGLUCONOKINASE"/>
    <property type="match status" value="1"/>
</dbReference>
<proteinExistence type="inferred from homology"/>
<protein>
    <submittedName>
        <fullName evidence="5">Sugar kinase</fullName>
    </submittedName>
</protein>
<dbReference type="PROSITE" id="PS00584">
    <property type="entry name" value="PFKB_KINASES_2"/>
    <property type="match status" value="1"/>
</dbReference>
<evidence type="ECO:0000256" key="3">
    <source>
        <dbReference type="ARBA" id="ARBA00022777"/>
    </source>
</evidence>
<name>A0ABU9GQL5_9GAMM</name>
<dbReference type="InterPro" id="IPR029056">
    <property type="entry name" value="Ribokinase-like"/>
</dbReference>
<dbReference type="Pfam" id="PF00294">
    <property type="entry name" value="PfkB"/>
    <property type="match status" value="1"/>
</dbReference>
<accession>A0ABU9GQL5</accession>
<dbReference type="EMBL" id="JBAKAZ010000026">
    <property type="protein sequence ID" value="MEL0629618.1"/>
    <property type="molecule type" value="Genomic_DNA"/>
</dbReference>
<organism evidence="5 6">
    <name type="scientific">Psychromonas aquatilis</name>
    <dbReference type="NCBI Taxonomy" id="2005072"/>
    <lineage>
        <taxon>Bacteria</taxon>
        <taxon>Pseudomonadati</taxon>
        <taxon>Pseudomonadota</taxon>
        <taxon>Gammaproteobacteria</taxon>
        <taxon>Alteromonadales</taxon>
        <taxon>Psychromonadaceae</taxon>
        <taxon>Psychromonas</taxon>
    </lineage>
</organism>
<gene>
    <name evidence="5" type="ORF">V6256_08350</name>
</gene>
<dbReference type="RefSeq" id="WP_341597692.1">
    <property type="nucleotide sequence ID" value="NZ_JBAKAZ010000026.1"/>
</dbReference>
<dbReference type="GO" id="GO:0016301">
    <property type="term" value="F:kinase activity"/>
    <property type="evidence" value="ECO:0007669"/>
    <property type="project" value="UniProtKB-KW"/>
</dbReference>
<reference evidence="5 6" key="1">
    <citation type="submission" date="2024-02" db="EMBL/GenBank/DDBJ databases">
        <title>Bacteria isolated from the canopy kelp, Nereocystis luetkeana.</title>
        <authorList>
            <person name="Pfister C.A."/>
            <person name="Younker I.T."/>
            <person name="Light S.H."/>
        </authorList>
    </citation>
    <scope>NUCLEOTIDE SEQUENCE [LARGE SCALE GENOMIC DNA]</scope>
    <source>
        <strain evidence="5 6">TI.1.05</strain>
    </source>
</reference>
<keyword evidence="3 5" id="KW-0418">Kinase</keyword>
<evidence type="ECO:0000256" key="2">
    <source>
        <dbReference type="ARBA" id="ARBA00022679"/>
    </source>
</evidence>
<evidence type="ECO:0000256" key="1">
    <source>
        <dbReference type="ARBA" id="ARBA00010688"/>
    </source>
</evidence>
<dbReference type="InterPro" id="IPR050306">
    <property type="entry name" value="PfkB_Carbo_kinase"/>
</dbReference>
<evidence type="ECO:0000313" key="6">
    <source>
        <dbReference type="Proteomes" id="UP001369082"/>
    </source>
</evidence>
<dbReference type="PANTHER" id="PTHR43085">
    <property type="entry name" value="HEXOKINASE FAMILY MEMBER"/>
    <property type="match status" value="1"/>
</dbReference>
<sequence length="311" mass="33981">MASFNIALIGECMIELQDVGGTLRQGFGGDTLNTAVYLSRLTANKALNVSYVTALGTDKVSQGMVDNWLSEGINDQFIQRSETKQPGIYIVDTDDTGERSFMYWRADSAAKYWLETASEELLENLLKQDAIYLSGISLAILPADSREKLYALLTEYKAAGGKVIFDNNYRPKLWDSQEQAVENYKKILSVTHTGLLTFDDEEAVFGDTCIEDCIKRSLALGVTEIVIKRGSKECLVITADDQISVKANLIEKSKVIDTNAAGDSFAAGYMSGRLLGESSEASAMKAHNVAATVIQHKGAIIDAQFIAPFVD</sequence>
<dbReference type="CDD" id="cd01166">
    <property type="entry name" value="KdgK"/>
    <property type="match status" value="1"/>
</dbReference>
<comment type="similarity">
    <text evidence="1">Belongs to the carbohydrate kinase PfkB family.</text>
</comment>
<dbReference type="Gene3D" id="3.40.1190.20">
    <property type="match status" value="1"/>
</dbReference>
<comment type="caution">
    <text evidence="5">The sequence shown here is derived from an EMBL/GenBank/DDBJ whole genome shotgun (WGS) entry which is preliminary data.</text>
</comment>
<dbReference type="InterPro" id="IPR011611">
    <property type="entry name" value="PfkB_dom"/>
</dbReference>